<feature type="compositionally biased region" description="Low complexity" evidence="2">
    <location>
        <begin position="166"/>
        <end position="178"/>
    </location>
</feature>
<evidence type="ECO:0000259" key="3">
    <source>
        <dbReference type="PROSITE" id="PS50048"/>
    </source>
</evidence>
<evidence type="ECO:0000313" key="5">
    <source>
        <dbReference type="Proteomes" id="UP000306584"/>
    </source>
</evidence>
<dbReference type="InterPro" id="IPR001138">
    <property type="entry name" value="Zn2Cys6_DnaBD"/>
</dbReference>
<dbReference type="GO" id="GO:0045944">
    <property type="term" value="P:positive regulation of transcription by RNA polymerase II"/>
    <property type="evidence" value="ECO:0007669"/>
    <property type="project" value="TreeGrafter"/>
</dbReference>
<sequence>MEHICDSTAQATFASTFTGTPPASLGSSICHPSTDASQRGHLSDSQGVRREQQKRPQTRSKDGCWTCRKRRVKCDETRPRCGGCVRLSKDCHYGHLWQFLDFGLCTGRQLRHNSPSSSSSLNCYPSSLISSTQTTKPSVKIHNVSGISPEDKHRKKDSLSPQDAYSISTNSSFSSPSSCRPLTPLSHVTPPGEDDQGKHMHVSHLGTLAKPETLSQPTPLLPLDIWNECELQESALSWCIPPLPHNPEDQNTLIAATSVLNYRALTLPQISIFGFGYHDQKVGVFDEEGAILAQSKSFEPLRHAIYALSSLTPALRGQQTTFVEAFEHYDRAVSTSVPHAHVEPSLLFYLHFVLLMFDVCCNGQDIRGPSMWSQHLGHLATLAFCLRKDYSAKGPANLLWIVLNLDVQLCLAGNNDAGSCVRAYLADKSFLPDLAELQNLRHDFKCGISALCAAVYDLATYICRKFAELSQLALKVRSETNSGRGSAAARHRCIDKFYHILYIEWTFRYKHILTLPASDRNSMMGTTISAALEYALLQYSTIVVYLHTSMYHDQYFPSPRVGKRVAEHCTKILSIASTNRLDPHQCKFPLFLSGYASKYTLQKEQALELIKNTQAVGPSSDSNRLVNLLQLVYAEQTAQTQISATTGVDWVALHRQMGIQVVGFSL</sequence>
<gene>
    <name evidence="4" type="ORF">D6D01_00875</name>
</gene>
<dbReference type="EMBL" id="QZBD01000013">
    <property type="protein sequence ID" value="THY35945.1"/>
    <property type="molecule type" value="Genomic_DNA"/>
</dbReference>
<dbReference type="Proteomes" id="UP000306584">
    <property type="component" value="Unassembled WGS sequence"/>
</dbReference>
<dbReference type="AlphaFoldDB" id="A0A4S9M2A1"/>
<dbReference type="SUPFAM" id="SSF57701">
    <property type="entry name" value="Zn2/Cys6 DNA-binding domain"/>
    <property type="match status" value="1"/>
</dbReference>
<feature type="region of interest" description="Disordered" evidence="2">
    <location>
        <begin position="130"/>
        <end position="199"/>
    </location>
</feature>
<protein>
    <recommendedName>
        <fullName evidence="3">Zn(2)-C6 fungal-type domain-containing protein</fullName>
    </recommendedName>
</protein>
<comment type="caution">
    <text evidence="4">The sequence shown here is derived from an EMBL/GenBank/DDBJ whole genome shotgun (WGS) entry which is preliminary data.</text>
</comment>
<dbReference type="PROSITE" id="PS50048">
    <property type="entry name" value="ZN2_CY6_FUNGAL_2"/>
    <property type="match status" value="1"/>
</dbReference>
<reference evidence="4 5" key="1">
    <citation type="submission" date="2018-10" db="EMBL/GenBank/DDBJ databases">
        <title>Fifty Aureobasidium pullulans genomes reveal a recombining polyextremotolerant generalist.</title>
        <authorList>
            <person name="Gostincar C."/>
            <person name="Turk M."/>
            <person name="Zajc J."/>
            <person name="Gunde-Cimerman N."/>
        </authorList>
    </citation>
    <scope>NUCLEOTIDE SEQUENCE [LARGE SCALE GENOMIC DNA]</scope>
    <source>
        <strain evidence="4 5">EXF-6604</strain>
    </source>
</reference>
<dbReference type="GO" id="GO:0000981">
    <property type="term" value="F:DNA-binding transcription factor activity, RNA polymerase II-specific"/>
    <property type="evidence" value="ECO:0007669"/>
    <property type="project" value="InterPro"/>
</dbReference>
<feature type="compositionally biased region" description="Basic and acidic residues" evidence="2">
    <location>
        <begin position="47"/>
        <end position="61"/>
    </location>
</feature>
<dbReference type="PROSITE" id="PS00463">
    <property type="entry name" value="ZN2_CY6_FUNGAL_1"/>
    <property type="match status" value="1"/>
</dbReference>
<dbReference type="CDD" id="cd00067">
    <property type="entry name" value="GAL4"/>
    <property type="match status" value="1"/>
</dbReference>
<feature type="compositionally biased region" description="Polar residues" evidence="2">
    <location>
        <begin position="25"/>
        <end position="37"/>
    </location>
</feature>
<evidence type="ECO:0000256" key="2">
    <source>
        <dbReference type="SAM" id="MobiDB-lite"/>
    </source>
</evidence>
<accession>A0A4S9M2A1</accession>
<feature type="domain" description="Zn(2)-C6 fungal-type" evidence="3">
    <location>
        <begin position="63"/>
        <end position="93"/>
    </location>
</feature>
<dbReference type="SMART" id="SM00066">
    <property type="entry name" value="GAL4"/>
    <property type="match status" value="1"/>
</dbReference>
<dbReference type="GO" id="GO:0000976">
    <property type="term" value="F:transcription cis-regulatory region binding"/>
    <property type="evidence" value="ECO:0007669"/>
    <property type="project" value="TreeGrafter"/>
</dbReference>
<proteinExistence type="predicted"/>
<dbReference type="PANTHER" id="PTHR37534:SF49">
    <property type="entry name" value="LYSINE BIOSYNTHESIS REGULATORY PROTEIN LYS14"/>
    <property type="match status" value="1"/>
</dbReference>
<name>A0A4S9M2A1_AURPU</name>
<dbReference type="GO" id="GO:0005634">
    <property type="term" value="C:nucleus"/>
    <property type="evidence" value="ECO:0007669"/>
    <property type="project" value="TreeGrafter"/>
</dbReference>
<feature type="region of interest" description="Disordered" evidence="2">
    <location>
        <begin position="22"/>
        <end position="61"/>
    </location>
</feature>
<organism evidence="4 5">
    <name type="scientific">Aureobasidium pullulans</name>
    <name type="common">Black yeast</name>
    <name type="synonym">Pullularia pullulans</name>
    <dbReference type="NCBI Taxonomy" id="5580"/>
    <lineage>
        <taxon>Eukaryota</taxon>
        <taxon>Fungi</taxon>
        <taxon>Dikarya</taxon>
        <taxon>Ascomycota</taxon>
        <taxon>Pezizomycotina</taxon>
        <taxon>Dothideomycetes</taxon>
        <taxon>Dothideomycetidae</taxon>
        <taxon>Dothideales</taxon>
        <taxon>Saccotheciaceae</taxon>
        <taxon>Aureobasidium</taxon>
    </lineage>
</organism>
<dbReference type="Gene3D" id="4.10.240.10">
    <property type="entry name" value="Zn(2)-C6 fungal-type DNA-binding domain"/>
    <property type="match status" value="1"/>
</dbReference>
<dbReference type="PANTHER" id="PTHR37534">
    <property type="entry name" value="TRANSCRIPTIONAL ACTIVATOR PROTEIN UGA3"/>
    <property type="match status" value="1"/>
</dbReference>
<evidence type="ECO:0000256" key="1">
    <source>
        <dbReference type="ARBA" id="ARBA00023242"/>
    </source>
</evidence>
<dbReference type="InterPro" id="IPR036864">
    <property type="entry name" value="Zn2-C6_fun-type_DNA-bd_sf"/>
</dbReference>
<dbReference type="Pfam" id="PF00172">
    <property type="entry name" value="Zn_clus"/>
    <property type="match status" value="1"/>
</dbReference>
<evidence type="ECO:0000313" key="4">
    <source>
        <dbReference type="EMBL" id="THY35945.1"/>
    </source>
</evidence>
<keyword evidence="1" id="KW-0539">Nucleus</keyword>
<dbReference type="GO" id="GO:0008270">
    <property type="term" value="F:zinc ion binding"/>
    <property type="evidence" value="ECO:0007669"/>
    <property type="project" value="InterPro"/>
</dbReference>